<gene>
    <name evidence="9" type="primary">yfcA_1</name>
    <name evidence="9" type="ORF">NCTC10529_01368</name>
</gene>
<feature type="transmembrane region" description="Helical" evidence="8">
    <location>
        <begin position="107"/>
        <end position="127"/>
    </location>
</feature>
<feature type="transmembrane region" description="Helical" evidence="8">
    <location>
        <begin position="80"/>
        <end position="101"/>
    </location>
</feature>
<evidence type="ECO:0000313" key="9">
    <source>
        <dbReference type="EMBL" id="SQH25172.1"/>
    </source>
</evidence>
<reference evidence="9 10" key="1">
    <citation type="submission" date="2018-06" db="EMBL/GenBank/DDBJ databases">
        <authorList>
            <consortium name="Pathogen Informatics"/>
            <person name="Doyle S."/>
        </authorList>
    </citation>
    <scope>NUCLEOTIDE SEQUENCE [LARGE SCALE GENOMIC DNA]</scope>
    <source>
        <strain evidence="9 10">NCTC10529</strain>
    </source>
</reference>
<keyword evidence="7 8" id="KW-0472">Membrane</keyword>
<accession>A0AAX2J502</accession>
<feature type="transmembrane region" description="Helical" evidence="8">
    <location>
        <begin position="6"/>
        <end position="33"/>
    </location>
</feature>
<dbReference type="PANTHER" id="PTHR30269:SF0">
    <property type="entry name" value="MEMBRANE TRANSPORTER PROTEIN YFCA-RELATED"/>
    <property type="match status" value="1"/>
</dbReference>
<feature type="transmembrane region" description="Helical" evidence="8">
    <location>
        <begin position="179"/>
        <end position="198"/>
    </location>
</feature>
<dbReference type="Pfam" id="PF01925">
    <property type="entry name" value="TauE"/>
    <property type="match status" value="1"/>
</dbReference>
<comment type="similarity">
    <text evidence="2 8">Belongs to the 4-toluene sulfonate uptake permease (TSUP) (TC 2.A.102) family.</text>
</comment>
<keyword evidence="5 8" id="KW-0812">Transmembrane</keyword>
<evidence type="ECO:0000256" key="4">
    <source>
        <dbReference type="ARBA" id="ARBA00022475"/>
    </source>
</evidence>
<feature type="transmembrane region" description="Helical" evidence="8">
    <location>
        <begin position="139"/>
        <end position="167"/>
    </location>
</feature>
<evidence type="ECO:0000256" key="1">
    <source>
        <dbReference type="ARBA" id="ARBA00004651"/>
    </source>
</evidence>
<dbReference type="InterPro" id="IPR002781">
    <property type="entry name" value="TM_pro_TauE-like"/>
</dbReference>
<keyword evidence="6 8" id="KW-1133">Transmembrane helix</keyword>
<dbReference type="InterPro" id="IPR052017">
    <property type="entry name" value="TSUP"/>
</dbReference>
<dbReference type="GO" id="GO:0005886">
    <property type="term" value="C:plasma membrane"/>
    <property type="evidence" value="ECO:0007669"/>
    <property type="project" value="UniProtKB-SubCell"/>
</dbReference>
<dbReference type="Proteomes" id="UP000248598">
    <property type="component" value="Chromosome 1"/>
</dbReference>
<organism evidence="9 10">
    <name type="scientific">Kingella kingae</name>
    <dbReference type="NCBI Taxonomy" id="504"/>
    <lineage>
        <taxon>Bacteria</taxon>
        <taxon>Pseudomonadati</taxon>
        <taxon>Pseudomonadota</taxon>
        <taxon>Betaproteobacteria</taxon>
        <taxon>Neisseriales</taxon>
        <taxon>Neisseriaceae</taxon>
        <taxon>Kingella</taxon>
    </lineage>
</organism>
<evidence type="ECO:0000256" key="7">
    <source>
        <dbReference type="ARBA" id="ARBA00023136"/>
    </source>
</evidence>
<evidence type="ECO:0000256" key="5">
    <source>
        <dbReference type="ARBA" id="ARBA00022692"/>
    </source>
</evidence>
<keyword evidence="4 8" id="KW-1003">Cell membrane</keyword>
<name>A0AAX2J502_KINKI</name>
<evidence type="ECO:0000256" key="2">
    <source>
        <dbReference type="ARBA" id="ARBA00009142"/>
    </source>
</evidence>
<protein>
    <recommendedName>
        <fullName evidence="8">Probable membrane transporter protein</fullName>
    </recommendedName>
</protein>
<dbReference type="RefSeq" id="WP_003786167.1">
    <property type="nucleotide sequence ID" value="NZ_CP091518.1"/>
</dbReference>
<evidence type="ECO:0000256" key="8">
    <source>
        <dbReference type="RuleBase" id="RU363041"/>
    </source>
</evidence>
<evidence type="ECO:0000313" key="10">
    <source>
        <dbReference type="Proteomes" id="UP000248598"/>
    </source>
</evidence>
<dbReference type="EMBL" id="LS483426">
    <property type="protein sequence ID" value="SQH25172.1"/>
    <property type="molecule type" value="Genomic_DNA"/>
</dbReference>
<keyword evidence="3" id="KW-0813">Transport</keyword>
<feature type="transmembrane region" description="Helical" evidence="8">
    <location>
        <begin position="232"/>
        <end position="250"/>
    </location>
</feature>
<dbReference type="AlphaFoldDB" id="A0AAX2J502"/>
<sequence>MELQLWHYAAIAVLGTIAGVINIMAGGGSNLILPVLMMFGIPPDIANGSNRIGVFIQTITGIRGFAKAGKIPPRSDWQKVVIPTLLGGVVGSILASVLPNWLLKPLLLLSMLFVAGLVLFKADLFNVKPDAAPKLMSPLAWATLFVIGIYGGFVQAGVGLLMLPVFAGMLGYDMIRSNALKLVCTFGFTTAAVTVFLLQGQVWWSVGLTLAASNSLGAILGVKLALKVPATTMRWVIFMMTLVAVSLAFYK</sequence>
<evidence type="ECO:0000256" key="3">
    <source>
        <dbReference type="ARBA" id="ARBA00022448"/>
    </source>
</evidence>
<comment type="subcellular location">
    <subcellularLocation>
        <location evidence="1 8">Cell membrane</location>
        <topology evidence="1 8">Multi-pass membrane protein</topology>
    </subcellularLocation>
</comment>
<evidence type="ECO:0000256" key="6">
    <source>
        <dbReference type="ARBA" id="ARBA00022989"/>
    </source>
</evidence>
<proteinExistence type="inferred from homology"/>
<dbReference type="GeneID" id="93262651"/>
<dbReference type="PANTHER" id="PTHR30269">
    <property type="entry name" value="TRANSMEMBRANE PROTEIN YFCA"/>
    <property type="match status" value="1"/>
</dbReference>